<dbReference type="GO" id="GO:0006364">
    <property type="term" value="P:rRNA processing"/>
    <property type="evidence" value="ECO:0007669"/>
    <property type="project" value="UniProtKB-KW"/>
</dbReference>
<dbReference type="InterPro" id="IPR002478">
    <property type="entry name" value="PUA"/>
</dbReference>
<dbReference type="InterPro" id="IPR015947">
    <property type="entry name" value="PUA-like_sf"/>
</dbReference>
<reference evidence="10 11" key="1">
    <citation type="submission" date="2018-01" db="EMBL/GenBank/DDBJ databases">
        <title>Genome sequence of a Cantenovulum-like bacteria.</title>
        <authorList>
            <person name="Tan W.R."/>
            <person name="Lau N.-S."/>
            <person name="Go F."/>
            <person name="Amirul A.-A.A."/>
        </authorList>
    </citation>
    <scope>NUCLEOTIDE SEQUENCE [LARGE SCALE GENOMIC DNA]</scope>
    <source>
        <strain evidence="10 11">CCB-QB4</strain>
    </source>
</reference>
<evidence type="ECO:0000256" key="6">
    <source>
        <dbReference type="ARBA" id="ARBA00022691"/>
    </source>
</evidence>
<dbReference type="Gene3D" id="2.30.130.10">
    <property type="entry name" value="PUA domain"/>
    <property type="match status" value="1"/>
</dbReference>
<evidence type="ECO:0000256" key="1">
    <source>
        <dbReference type="ARBA" id="ARBA00004496"/>
    </source>
</evidence>
<keyword evidence="5 10" id="KW-0808">Transferase</keyword>
<comment type="subcellular location">
    <subcellularLocation>
        <location evidence="1">Cytoplasm</location>
    </subcellularLocation>
</comment>
<feature type="domain" description="PUA" evidence="9">
    <location>
        <begin position="3"/>
        <end position="88"/>
    </location>
</feature>
<comment type="similarity">
    <text evidence="8">Belongs to the methyltransferase superfamily. RlmI family.</text>
</comment>
<evidence type="ECO:0000256" key="2">
    <source>
        <dbReference type="ARBA" id="ARBA00022490"/>
    </source>
</evidence>
<dbReference type="PANTHER" id="PTHR42873:SF1">
    <property type="entry name" value="S-ADENOSYLMETHIONINE-DEPENDENT METHYLTRANSFERASE DOMAIN-CONTAINING PROTEIN"/>
    <property type="match status" value="1"/>
</dbReference>
<sequence>MSARIILQPSREKSLLRKHPWIFSRAIKKVIGKPNSGETVEVYSDKGDFLCIASYSPESQIRARAWSFNANTEINLAFFIEQINKAKILREKEILPVSNGYRLIAAESDGLPGVTVDFYNGVLVGQFLSAGAEYQKPVIVEALKQIFPNTGIYERSDVDVRKKEGLSPSKGWLFQTDNAATTVVIQEHGVKIELDIEQGHKTGFYLDQRDSRFIAGQYSKNKTVLNCFSYTGAFSLHALQSGASHVTNADISATAIAQAKRNHEINHLTNNVTFEKADVFKLLRKYKEQGKRFDTIVMDPPKFVENKNQLKGACRGYKDINMLAFQLLNPGGTLLTFSCSGLMEESLFQKIIADAALDAGREGKIIEKLSQAKDHPIGLAYPEGFYLKGLVVSVV</sequence>
<evidence type="ECO:0000256" key="3">
    <source>
        <dbReference type="ARBA" id="ARBA00022552"/>
    </source>
</evidence>
<dbReference type="SUPFAM" id="SSF53335">
    <property type="entry name" value="S-adenosyl-L-methionine-dependent methyltransferases"/>
    <property type="match status" value="1"/>
</dbReference>
<evidence type="ECO:0000256" key="5">
    <source>
        <dbReference type="ARBA" id="ARBA00022679"/>
    </source>
</evidence>
<dbReference type="RefSeq" id="WP_108603876.1">
    <property type="nucleotide sequence ID" value="NZ_CP026604.1"/>
</dbReference>
<evidence type="ECO:0000259" key="9">
    <source>
        <dbReference type="SMART" id="SM00359"/>
    </source>
</evidence>
<dbReference type="InterPro" id="IPR019614">
    <property type="entry name" value="SAM-dep_methyl-trfase"/>
</dbReference>
<name>A0A2S0VUC2_9ALTE</name>
<keyword evidence="4 10" id="KW-0489">Methyltransferase</keyword>
<dbReference type="PANTHER" id="PTHR42873">
    <property type="entry name" value="RIBOSOMAL RNA LARGE SUBUNIT METHYLTRANSFERASE"/>
    <property type="match status" value="1"/>
</dbReference>
<proteinExistence type="inferred from homology"/>
<dbReference type="GO" id="GO:0003723">
    <property type="term" value="F:RNA binding"/>
    <property type="evidence" value="ECO:0007669"/>
    <property type="project" value="UniProtKB-KW"/>
</dbReference>
<dbReference type="InterPro" id="IPR036974">
    <property type="entry name" value="PUA_sf"/>
</dbReference>
<dbReference type="GO" id="GO:0005737">
    <property type="term" value="C:cytoplasm"/>
    <property type="evidence" value="ECO:0007669"/>
    <property type="project" value="UniProtKB-SubCell"/>
</dbReference>
<evidence type="ECO:0000256" key="7">
    <source>
        <dbReference type="ARBA" id="ARBA00022884"/>
    </source>
</evidence>
<dbReference type="GO" id="GO:0032259">
    <property type="term" value="P:methylation"/>
    <property type="evidence" value="ECO:0007669"/>
    <property type="project" value="UniProtKB-KW"/>
</dbReference>
<dbReference type="Pfam" id="PF10672">
    <property type="entry name" value="Methyltrans_SAM"/>
    <property type="match status" value="1"/>
</dbReference>
<dbReference type="SMART" id="SM00359">
    <property type="entry name" value="PUA"/>
    <property type="match status" value="1"/>
</dbReference>
<keyword evidence="11" id="KW-1185">Reference proteome</keyword>
<dbReference type="Proteomes" id="UP000244441">
    <property type="component" value="Chromosome"/>
</dbReference>
<keyword evidence="6" id="KW-0949">S-adenosyl-L-methionine</keyword>
<dbReference type="PROSITE" id="PS50890">
    <property type="entry name" value="PUA"/>
    <property type="match status" value="1"/>
</dbReference>
<dbReference type="InterPro" id="IPR029063">
    <property type="entry name" value="SAM-dependent_MTases_sf"/>
</dbReference>
<dbReference type="SUPFAM" id="SSF88697">
    <property type="entry name" value="PUA domain-like"/>
    <property type="match status" value="1"/>
</dbReference>
<dbReference type="InterPro" id="IPR041532">
    <property type="entry name" value="RlmI-like_PUA"/>
</dbReference>
<dbReference type="AlphaFoldDB" id="A0A2S0VUC2"/>
<evidence type="ECO:0000256" key="4">
    <source>
        <dbReference type="ARBA" id="ARBA00022603"/>
    </source>
</evidence>
<keyword evidence="3" id="KW-0698">rRNA processing</keyword>
<dbReference type="OrthoDB" id="9805492at2"/>
<dbReference type="KEGG" id="cate:C2869_15850"/>
<gene>
    <name evidence="10" type="ORF">C2869_15850</name>
</gene>
<keyword evidence="2" id="KW-0963">Cytoplasm</keyword>
<evidence type="ECO:0000256" key="8">
    <source>
        <dbReference type="ARBA" id="ARBA00038091"/>
    </source>
</evidence>
<dbReference type="CDD" id="cd21153">
    <property type="entry name" value="PUA_RlmI"/>
    <property type="match status" value="1"/>
</dbReference>
<dbReference type="Gene3D" id="3.40.50.150">
    <property type="entry name" value="Vaccinia Virus protein VP39"/>
    <property type="match status" value="1"/>
</dbReference>
<dbReference type="CDD" id="cd11572">
    <property type="entry name" value="RlmI_M_like"/>
    <property type="match status" value="1"/>
</dbReference>
<organism evidence="10 11">
    <name type="scientific">Saccharobesus litoralis</name>
    <dbReference type="NCBI Taxonomy" id="2172099"/>
    <lineage>
        <taxon>Bacteria</taxon>
        <taxon>Pseudomonadati</taxon>
        <taxon>Pseudomonadota</taxon>
        <taxon>Gammaproteobacteria</taxon>
        <taxon>Alteromonadales</taxon>
        <taxon>Alteromonadaceae</taxon>
        <taxon>Saccharobesus</taxon>
    </lineage>
</organism>
<dbReference type="Pfam" id="PF17785">
    <property type="entry name" value="PUA_3"/>
    <property type="match status" value="1"/>
</dbReference>
<protein>
    <submittedName>
        <fullName evidence="10">23S rRNA (Cytosine(1962)-C(5))-methyltransferase RlmI</fullName>
    </submittedName>
</protein>
<dbReference type="Gene3D" id="3.30.750.80">
    <property type="entry name" value="RNA methyltransferase domain (HRMD) like"/>
    <property type="match status" value="1"/>
</dbReference>
<evidence type="ECO:0000313" key="11">
    <source>
        <dbReference type="Proteomes" id="UP000244441"/>
    </source>
</evidence>
<keyword evidence="7" id="KW-0694">RNA-binding</keyword>
<dbReference type="EMBL" id="CP026604">
    <property type="protein sequence ID" value="AWB67809.1"/>
    <property type="molecule type" value="Genomic_DNA"/>
</dbReference>
<evidence type="ECO:0000313" key="10">
    <source>
        <dbReference type="EMBL" id="AWB67809.1"/>
    </source>
</evidence>
<dbReference type="CDD" id="cd02440">
    <property type="entry name" value="AdoMet_MTases"/>
    <property type="match status" value="1"/>
</dbReference>
<dbReference type="GO" id="GO:0008168">
    <property type="term" value="F:methyltransferase activity"/>
    <property type="evidence" value="ECO:0007669"/>
    <property type="project" value="UniProtKB-KW"/>
</dbReference>
<accession>A0A2S0VUC2</accession>